<dbReference type="Gene3D" id="3.40.720.10">
    <property type="entry name" value="Alkaline Phosphatase, subunit A"/>
    <property type="match status" value="1"/>
</dbReference>
<comment type="caution">
    <text evidence="3">The sequence shown here is derived from an EMBL/GenBank/DDBJ whole genome shotgun (WGS) entry which is preliminary data.</text>
</comment>
<keyword evidence="2" id="KW-0732">Signal</keyword>
<dbReference type="SUPFAM" id="SSF53649">
    <property type="entry name" value="Alkaline phosphatase-like"/>
    <property type="match status" value="1"/>
</dbReference>
<evidence type="ECO:0000313" key="3">
    <source>
        <dbReference type="EMBL" id="GAA4204156.1"/>
    </source>
</evidence>
<reference evidence="4" key="1">
    <citation type="journal article" date="2019" name="Int. J. Syst. Evol. Microbiol.">
        <title>The Global Catalogue of Microorganisms (GCM) 10K type strain sequencing project: providing services to taxonomists for standard genome sequencing and annotation.</title>
        <authorList>
            <consortium name="The Broad Institute Genomics Platform"/>
            <consortium name="The Broad Institute Genome Sequencing Center for Infectious Disease"/>
            <person name="Wu L."/>
            <person name="Ma J."/>
        </authorList>
    </citation>
    <scope>NUCLEOTIDE SEQUENCE [LARGE SCALE GENOMIC DNA]</scope>
    <source>
        <strain evidence="4">JCM 17388</strain>
    </source>
</reference>
<proteinExistence type="predicted"/>
<dbReference type="Proteomes" id="UP001501251">
    <property type="component" value="Unassembled WGS sequence"/>
</dbReference>
<evidence type="ECO:0000256" key="2">
    <source>
        <dbReference type="SAM" id="SignalP"/>
    </source>
</evidence>
<keyword evidence="4" id="KW-1185">Reference proteome</keyword>
<dbReference type="PANTHER" id="PTHR10151">
    <property type="entry name" value="ECTONUCLEOTIDE PYROPHOSPHATASE/PHOSPHODIESTERASE"/>
    <property type="match status" value="1"/>
</dbReference>
<protein>
    <recommendedName>
        <fullName evidence="5">Nucleotide pyrophosphatase</fullName>
    </recommendedName>
</protein>
<dbReference type="RefSeq" id="WP_344921768.1">
    <property type="nucleotide sequence ID" value="NZ_BAABAQ010000013.1"/>
</dbReference>
<dbReference type="InterPro" id="IPR017850">
    <property type="entry name" value="Alkaline_phosphatase_core_sf"/>
</dbReference>
<sequence length="739" mass="79072">MRRRIGLSLAAAALLASPALIIQPASAATLAAENFDGLAGILSPRVHETGIPASLLGFTHTTPSGWSVTNVAGMAGLGAEEWRGWSFTTPQFWRATQSGQGRENFARGSGVIAVADNDEWDDLGVRPGAQPFASTLTSPAWNVSGKSGVYVNFASAYRQTEGQVAALEVSFDGGPRTRLFQWDSTNLPSIVSGATYPKENEYLSQRVAVPAGASTVKVSWVVEQAQNDWYWAVDDVSLTDTRPAGATDPLPGPPIPPGTSARKVMIIDADGVRWDKLRAAATPRLDALAAAGQWGPTYLQGTEMAATLSGPGHANVLTGVWPDKHRVRDNGFAGHDLATYPSVITRLEQARPALATFSIADWAPLNTYVLGNPDVKIQQTTTGGPTASDRRSVDAVKQSLATRDPDLTFLYLHGPDAAGHGQGSDSATYTTALQTLDAQVGEVVDAVRARPAYARENWLFVFTSDHGFSGSGHGGNEFTTRQTVLLASGGDVPATPKREWRQVDVAPTVLRHLDVTPNPAWGLDGVPIGTPSADPFDTVSLQGVVDEPAKPGGLLGWTKTTPSGWQIDERTPAGSGVTEYRGWSFMTGPFWTTSNTDQGRESFVRGRDVIAVADPDEWDDKGSPVANGLRMDSTLLSPWRDVQPGGRVTVAYTSHYRQVDRTADPQKAQLVLRYDTGAQQVLWSRDAATGDAFEMSRRESFTATAPAGVTRVRAGWRLHDGANNFYWAVDEPAIGVTTP</sequence>
<dbReference type="PANTHER" id="PTHR10151:SF120">
    <property type="entry name" value="BIS(5'-ADENOSYL)-TRIPHOSPHATASE"/>
    <property type="match status" value="1"/>
</dbReference>
<dbReference type="Pfam" id="PF01663">
    <property type="entry name" value="Phosphodiest"/>
    <property type="match status" value="1"/>
</dbReference>
<evidence type="ECO:0000256" key="1">
    <source>
        <dbReference type="SAM" id="MobiDB-lite"/>
    </source>
</evidence>
<feature type="signal peptide" evidence="2">
    <location>
        <begin position="1"/>
        <end position="27"/>
    </location>
</feature>
<dbReference type="EMBL" id="BAABAQ010000013">
    <property type="protein sequence ID" value="GAA4204156.1"/>
    <property type="molecule type" value="Genomic_DNA"/>
</dbReference>
<evidence type="ECO:0008006" key="5">
    <source>
        <dbReference type="Google" id="ProtNLM"/>
    </source>
</evidence>
<feature type="region of interest" description="Disordered" evidence="1">
    <location>
        <begin position="552"/>
        <end position="573"/>
    </location>
</feature>
<evidence type="ECO:0000313" key="4">
    <source>
        <dbReference type="Proteomes" id="UP001501251"/>
    </source>
</evidence>
<dbReference type="Gene3D" id="2.60.120.200">
    <property type="match status" value="1"/>
</dbReference>
<dbReference type="InterPro" id="IPR002591">
    <property type="entry name" value="Phosphodiest/P_Trfase"/>
</dbReference>
<organism evidence="3 4">
    <name type="scientific">Streptosporangium oxazolinicum</name>
    <dbReference type="NCBI Taxonomy" id="909287"/>
    <lineage>
        <taxon>Bacteria</taxon>
        <taxon>Bacillati</taxon>
        <taxon>Actinomycetota</taxon>
        <taxon>Actinomycetes</taxon>
        <taxon>Streptosporangiales</taxon>
        <taxon>Streptosporangiaceae</taxon>
        <taxon>Streptosporangium</taxon>
    </lineage>
</organism>
<name>A0ABP8BDB4_9ACTN</name>
<feature type="chain" id="PRO_5045124964" description="Nucleotide pyrophosphatase" evidence="2">
    <location>
        <begin position="28"/>
        <end position="739"/>
    </location>
</feature>
<gene>
    <name evidence="3" type="ORF">GCM10022252_62870</name>
</gene>
<accession>A0ABP8BDB4</accession>